<comment type="caution">
    <text evidence="6">The sequence shown here is derived from an EMBL/GenBank/DDBJ whole genome shotgun (WGS) entry which is preliminary data.</text>
</comment>
<dbReference type="Proteomes" id="UP000700059">
    <property type="component" value="Unassembled WGS sequence"/>
</dbReference>
<keyword evidence="3" id="KW-0067">ATP-binding</keyword>
<dbReference type="Pfam" id="PF00437">
    <property type="entry name" value="T2SSE"/>
    <property type="match status" value="1"/>
</dbReference>
<proteinExistence type="inferred from homology"/>
<dbReference type="CDD" id="cd01129">
    <property type="entry name" value="PulE-GspE-like"/>
    <property type="match status" value="1"/>
</dbReference>
<feature type="coiled-coil region" evidence="4">
    <location>
        <begin position="61"/>
        <end position="88"/>
    </location>
</feature>
<dbReference type="InterPro" id="IPR027417">
    <property type="entry name" value="P-loop_NTPase"/>
</dbReference>
<keyword evidence="7" id="KW-1185">Reference proteome</keyword>
<evidence type="ECO:0000313" key="6">
    <source>
        <dbReference type="EMBL" id="MBX7491556.1"/>
    </source>
</evidence>
<keyword evidence="4" id="KW-0175">Coiled coil</keyword>
<dbReference type="RefSeq" id="WP_221532807.1">
    <property type="nucleotide sequence ID" value="NZ_JAIGYP010000020.1"/>
</dbReference>
<name>A0ABS7JQ72_9HELI</name>
<evidence type="ECO:0000313" key="7">
    <source>
        <dbReference type="Proteomes" id="UP000700059"/>
    </source>
</evidence>
<dbReference type="PANTHER" id="PTHR30258">
    <property type="entry name" value="TYPE II SECRETION SYSTEM PROTEIN GSPE-RELATED"/>
    <property type="match status" value="1"/>
</dbReference>
<dbReference type="Gene3D" id="3.30.450.90">
    <property type="match status" value="1"/>
</dbReference>
<dbReference type="EMBL" id="JAIGYQ010000021">
    <property type="protein sequence ID" value="MBX7491556.1"/>
    <property type="molecule type" value="Genomic_DNA"/>
</dbReference>
<evidence type="ECO:0000256" key="2">
    <source>
        <dbReference type="ARBA" id="ARBA00022741"/>
    </source>
</evidence>
<accession>A0ABS7JQ72</accession>
<dbReference type="SUPFAM" id="SSF52540">
    <property type="entry name" value="P-loop containing nucleoside triphosphate hydrolases"/>
    <property type="match status" value="1"/>
</dbReference>
<sequence length="468" mass="53233">MRLNSEQMRYFGAVVLKESERCLHIALLKSEKNPHKDTLRNLFQSFILEFTEITESKFLIHLQEAEQKETLQNLLEKIQQEIKLDSKEYGLQEGKSSVQELVYFILQRAVLERASDVHLEFDVQNMRIRFRIDGVLVEKFCLESWVFLPMSASIKLLAHLNLTEAKLPQDGRFGLELISNNGLKRGFDFRVSTLPLVQGESIVIRILDKHKTLMPLEALGFGEAELAQIQTLAMLPFGLVLITGPTGSGKSTTMYGILNILKERNLKIITLEDPVEYRLEHINQVAISKEVEFVSVLRNVLRQDPDVISLGEVRDKASLQLAIQAAFTGHLVFATLHTNDALDSIVRLLDMGVEAHFITQSLSGILAQRLLRKLCDCKEKIDAKWIPKGCAKCNYTGYFGRIAIVEVVLSSRDLEHFIKGKISKMQMLEILQSATQNFTLEQKARVLIERGITDECEVYRVVKNALYC</sequence>
<feature type="domain" description="Bacterial type II secretion system protein E" evidence="5">
    <location>
        <begin position="92"/>
        <end position="459"/>
    </location>
</feature>
<organism evidence="6 7">
    <name type="scientific">Helicobacter turcicus</name>
    <dbReference type="NCBI Taxonomy" id="2867412"/>
    <lineage>
        <taxon>Bacteria</taxon>
        <taxon>Pseudomonadati</taxon>
        <taxon>Campylobacterota</taxon>
        <taxon>Epsilonproteobacteria</taxon>
        <taxon>Campylobacterales</taxon>
        <taxon>Helicobacteraceae</taxon>
        <taxon>Helicobacter</taxon>
    </lineage>
</organism>
<keyword evidence="2" id="KW-0547">Nucleotide-binding</keyword>
<reference evidence="6 7" key="1">
    <citation type="submission" date="2021-08" db="EMBL/GenBank/DDBJ databases">
        <title>Helicobacter spp. isolated from feces of Anatolian Ground Squirrel (Spermophilus xanthoprymnus) in Turkey.</title>
        <authorList>
            <person name="Aydin F."/>
            <person name="Abay S."/>
            <person name="Kayman T."/>
            <person name="Karakaya E."/>
            <person name="Saticioglu I.B."/>
        </authorList>
    </citation>
    <scope>NUCLEOTIDE SEQUENCE [LARGE SCALE GENOMIC DNA]</scope>
    <source>
        <strain evidence="6 7">Faydin-H70</strain>
    </source>
</reference>
<evidence type="ECO:0000259" key="5">
    <source>
        <dbReference type="Pfam" id="PF00437"/>
    </source>
</evidence>
<dbReference type="InterPro" id="IPR001482">
    <property type="entry name" value="T2SS/T4SS_dom"/>
</dbReference>
<dbReference type="PANTHER" id="PTHR30258:SF2">
    <property type="entry name" value="COMG OPERON PROTEIN 1"/>
    <property type="match status" value="1"/>
</dbReference>
<gene>
    <name evidence="6" type="ORF">K4G57_08835</name>
</gene>
<evidence type="ECO:0000256" key="1">
    <source>
        <dbReference type="ARBA" id="ARBA00006611"/>
    </source>
</evidence>
<dbReference type="Gene3D" id="3.40.50.300">
    <property type="entry name" value="P-loop containing nucleotide triphosphate hydrolases"/>
    <property type="match status" value="1"/>
</dbReference>
<protein>
    <submittedName>
        <fullName evidence="6">GspE/PulE family protein</fullName>
    </submittedName>
</protein>
<evidence type="ECO:0000256" key="4">
    <source>
        <dbReference type="SAM" id="Coils"/>
    </source>
</evidence>
<evidence type="ECO:0000256" key="3">
    <source>
        <dbReference type="ARBA" id="ARBA00022840"/>
    </source>
</evidence>
<comment type="similarity">
    <text evidence="1">Belongs to the GSP E family.</text>
</comment>